<protein>
    <submittedName>
        <fullName evidence="1">Uncharacterized protein</fullName>
    </submittedName>
</protein>
<name>A0A921GCT2_9FIRM</name>
<gene>
    <name evidence="1" type="ORF">K8V91_08345</name>
</gene>
<sequence>MEHLAKCLLGYYRLVYNEINIPEFELRKSMNKYFERIEADVYQRISQGTGVDNYDRLFELLLGKSFKKDDAFKLILEPVQILFQLRNVIAHAKEVSAYEVSAYWNNNVFEENFYGGYKKAEKFLMKNGLLKKRYIETQNIEIFCEDSVADYFYEITQQFIEKLKIFSESNILISDVLYGRLNAYNQENHSNLSFLEFCGMHAHAIKK</sequence>
<accession>A0A921GCT2</accession>
<evidence type="ECO:0000313" key="1">
    <source>
        <dbReference type="EMBL" id="HJF40920.1"/>
    </source>
</evidence>
<evidence type="ECO:0000313" key="2">
    <source>
        <dbReference type="Proteomes" id="UP000749320"/>
    </source>
</evidence>
<reference evidence="1" key="1">
    <citation type="journal article" date="2021" name="PeerJ">
        <title>Extensive microbial diversity within the chicken gut microbiome revealed by metagenomics and culture.</title>
        <authorList>
            <person name="Gilroy R."/>
            <person name="Ravi A."/>
            <person name="Getino M."/>
            <person name="Pursley I."/>
            <person name="Horton D.L."/>
            <person name="Alikhan N.F."/>
            <person name="Baker D."/>
            <person name="Gharbi K."/>
            <person name="Hall N."/>
            <person name="Watson M."/>
            <person name="Adriaenssens E.M."/>
            <person name="Foster-Nyarko E."/>
            <person name="Jarju S."/>
            <person name="Secka A."/>
            <person name="Antonio M."/>
            <person name="Oren A."/>
            <person name="Chaudhuri R.R."/>
            <person name="La Ragione R."/>
            <person name="Hildebrand F."/>
            <person name="Pallen M.J."/>
        </authorList>
    </citation>
    <scope>NUCLEOTIDE SEQUENCE</scope>
    <source>
        <strain evidence="1">CHK193-16274</strain>
    </source>
</reference>
<dbReference type="EMBL" id="DYWV01000281">
    <property type="protein sequence ID" value="HJF40920.1"/>
    <property type="molecule type" value="Genomic_DNA"/>
</dbReference>
<dbReference type="AlphaFoldDB" id="A0A921GCT2"/>
<proteinExistence type="predicted"/>
<reference evidence="1" key="2">
    <citation type="submission" date="2021-09" db="EMBL/GenBank/DDBJ databases">
        <authorList>
            <person name="Gilroy R."/>
        </authorList>
    </citation>
    <scope>NUCLEOTIDE SEQUENCE</scope>
    <source>
        <strain evidence="1">CHK193-16274</strain>
    </source>
</reference>
<dbReference type="Proteomes" id="UP000749320">
    <property type="component" value="Unassembled WGS sequence"/>
</dbReference>
<comment type="caution">
    <text evidence="1">The sequence shown here is derived from an EMBL/GenBank/DDBJ whole genome shotgun (WGS) entry which is preliminary data.</text>
</comment>
<organism evidence="1 2">
    <name type="scientific">Thomasclavelia spiroformis</name>
    <dbReference type="NCBI Taxonomy" id="29348"/>
    <lineage>
        <taxon>Bacteria</taxon>
        <taxon>Bacillati</taxon>
        <taxon>Bacillota</taxon>
        <taxon>Erysipelotrichia</taxon>
        <taxon>Erysipelotrichales</taxon>
        <taxon>Coprobacillaceae</taxon>
        <taxon>Thomasclavelia</taxon>
    </lineage>
</organism>